<dbReference type="AlphaFoldDB" id="A0AAD8P0H8"/>
<dbReference type="EMBL" id="JAUHHV010000004">
    <property type="protein sequence ID" value="KAK1428868.1"/>
    <property type="molecule type" value="Genomic_DNA"/>
</dbReference>
<protein>
    <submittedName>
        <fullName evidence="1">Uncharacterized protein</fullName>
    </submittedName>
</protein>
<name>A0AAD8P0H8_TARER</name>
<accession>A0AAD8P0H8</accession>
<evidence type="ECO:0000313" key="2">
    <source>
        <dbReference type="Proteomes" id="UP001229421"/>
    </source>
</evidence>
<sequence>MQFIRRRFIIHGPILKRFYLSRFEKFEFWSPAWSPELLIPIEVAPCSSYSSLKSSSGLRRGPLFILLIIDCSRRNFLFRRLLRRHDVTPCSATSAASATGQNLSAVTA</sequence>
<dbReference type="Proteomes" id="UP001229421">
    <property type="component" value="Unassembled WGS sequence"/>
</dbReference>
<proteinExistence type="predicted"/>
<evidence type="ECO:0000313" key="1">
    <source>
        <dbReference type="EMBL" id="KAK1428868.1"/>
    </source>
</evidence>
<gene>
    <name evidence="1" type="ORF">QVD17_17708</name>
</gene>
<reference evidence="1" key="1">
    <citation type="journal article" date="2023" name="bioRxiv">
        <title>Improved chromosome-level genome assembly for marigold (Tagetes erecta).</title>
        <authorList>
            <person name="Jiang F."/>
            <person name="Yuan L."/>
            <person name="Wang S."/>
            <person name="Wang H."/>
            <person name="Xu D."/>
            <person name="Wang A."/>
            <person name="Fan W."/>
        </authorList>
    </citation>
    <scope>NUCLEOTIDE SEQUENCE</scope>
    <source>
        <strain evidence="1">WSJ</strain>
        <tissue evidence="1">Leaf</tissue>
    </source>
</reference>
<comment type="caution">
    <text evidence="1">The sequence shown here is derived from an EMBL/GenBank/DDBJ whole genome shotgun (WGS) entry which is preliminary data.</text>
</comment>
<keyword evidence="2" id="KW-1185">Reference proteome</keyword>
<organism evidence="1 2">
    <name type="scientific">Tagetes erecta</name>
    <name type="common">African marigold</name>
    <dbReference type="NCBI Taxonomy" id="13708"/>
    <lineage>
        <taxon>Eukaryota</taxon>
        <taxon>Viridiplantae</taxon>
        <taxon>Streptophyta</taxon>
        <taxon>Embryophyta</taxon>
        <taxon>Tracheophyta</taxon>
        <taxon>Spermatophyta</taxon>
        <taxon>Magnoliopsida</taxon>
        <taxon>eudicotyledons</taxon>
        <taxon>Gunneridae</taxon>
        <taxon>Pentapetalae</taxon>
        <taxon>asterids</taxon>
        <taxon>campanulids</taxon>
        <taxon>Asterales</taxon>
        <taxon>Asteraceae</taxon>
        <taxon>Asteroideae</taxon>
        <taxon>Heliantheae alliance</taxon>
        <taxon>Tageteae</taxon>
        <taxon>Tagetes</taxon>
    </lineage>
</organism>